<keyword evidence="2" id="KW-1185">Reference proteome</keyword>
<proteinExistence type="predicted"/>
<dbReference type="AlphaFoldDB" id="A0A562S118"/>
<comment type="caution">
    <text evidence="1">The sequence shown here is derived from an EMBL/GenBank/DDBJ whole genome shotgun (WGS) entry which is preliminary data.</text>
</comment>
<dbReference type="SUPFAM" id="SSF51161">
    <property type="entry name" value="Trimeric LpxA-like enzymes"/>
    <property type="match status" value="1"/>
</dbReference>
<name>A0A562S118_9BACT</name>
<dbReference type="InterPro" id="IPR011004">
    <property type="entry name" value="Trimer_LpxA-like_sf"/>
</dbReference>
<organism evidence="1 2">
    <name type="scientific">Desulfobotulus alkaliphilus</name>
    <dbReference type="NCBI Taxonomy" id="622671"/>
    <lineage>
        <taxon>Bacteria</taxon>
        <taxon>Pseudomonadati</taxon>
        <taxon>Thermodesulfobacteriota</taxon>
        <taxon>Desulfobacteria</taxon>
        <taxon>Desulfobacterales</taxon>
        <taxon>Desulfobacteraceae</taxon>
        <taxon>Desulfobotulus</taxon>
    </lineage>
</organism>
<gene>
    <name evidence="1" type="ORF">LZ24_00933</name>
</gene>
<evidence type="ECO:0000313" key="1">
    <source>
        <dbReference type="EMBL" id="TWI74330.1"/>
    </source>
</evidence>
<protein>
    <submittedName>
        <fullName evidence="1">UDP-N-acetylglucosamine/UDP-N-acetylgalactosamine diphosphorylase</fullName>
    </submittedName>
</protein>
<reference evidence="1 2" key="1">
    <citation type="submission" date="2019-07" db="EMBL/GenBank/DDBJ databases">
        <title>Genome sequencing of 100 strains of the haloalkaliphilic chemolithoautotrophic sulfur-oxidizing bacterium Thioalkalivibrio.</title>
        <authorList>
            <person name="Muyzer G."/>
        </authorList>
    </citation>
    <scope>NUCLEOTIDE SEQUENCE [LARGE SCALE GENOMIC DNA]</scope>
    <source>
        <strain evidence="1 2">ASO4-4</strain>
    </source>
</reference>
<dbReference type="Proteomes" id="UP000318307">
    <property type="component" value="Unassembled WGS sequence"/>
</dbReference>
<dbReference type="Gene3D" id="2.160.10.10">
    <property type="entry name" value="Hexapeptide repeat proteins"/>
    <property type="match status" value="1"/>
</dbReference>
<sequence>MKSIHARLLEKGVIMPDPAQVFIAKDVSPDNIEKDVTLYPGCRISGSGTLLLSGSQVGEEGPVVMENVCTGRHVHLKGGFFKDAVFLEGAKAGNGSHVRGGSILEESASIAHSVGLKQTILFPWVTLGSLINFCDILMTGGTGPQDHSEVGSSYIHFNFTPDQDKATASLLGDVPSGVMLDKAPIFLGGQGGLVGPCRLAFGTVVAAGTLQRKDELRENRLIFGSSLRGGNVERSAGHYPGLRRILDHNFTYIANLHALEQWYRHVRGKLISPRFPEKLHHALLQQVKSAISERIKRLRQLKEKLAASARVSCFERNSLHSLWMEKADAVCLLLSEDEKQSKNETVLHFKKRFFDNFIFEKDYLSTLASLNTEQRDAGRRWLYSITEKRAGEAWAALTF</sequence>
<dbReference type="EMBL" id="VLLC01000005">
    <property type="protein sequence ID" value="TWI74330.1"/>
    <property type="molecule type" value="Genomic_DNA"/>
</dbReference>
<accession>A0A562S118</accession>
<evidence type="ECO:0000313" key="2">
    <source>
        <dbReference type="Proteomes" id="UP000318307"/>
    </source>
</evidence>